<evidence type="ECO:0000313" key="7">
    <source>
        <dbReference type="Proteomes" id="UP000095762"/>
    </source>
</evidence>
<gene>
    <name evidence="3" type="ORF">ERS852395_02421</name>
    <name evidence="2" type="ORF">ERS852476_00015</name>
    <name evidence="4" type="ORF">ERS852569_01808</name>
</gene>
<keyword evidence="1" id="KW-0472">Membrane</keyword>
<feature type="transmembrane region" description="Helical" evidence="1">
    <location>
        <begin position="81"/>
        <end position="104"/>
    </location>
</feature>
<keyword evidence="1" id="KW-0812">Transmembrane</keyword>
<dbReference type="EMBL" id="CZBP01000012">
    <property type="protein sequence ID" value="CUQ06771.1"/>
    <property type="molecule type" value="Genomic_DNA"/>
</dbReference>
<dbReference type="InterPro" id="IPR046140">
    <property type="entry name" value="DUF6142"/>
</dbReference>
<dbReference type="EMBL" id="CYZP01000001">
    <property type="protein sequence ID" value="CUN41091.1"/>
    <property type="molecule type" value="Genomic_DNA"/>
</dbReference>
<evidence type="ECO:0000313" key="3">
    <source>
        <dbReference type="EMBL" id="CUO23193.1"/>
    </source>
</evidence>
<evidence type="ECO:0000313" key="5">
    <source>
        <dbReference type="Proteomes" id="UP000095447"/>
    </source>
</evidence>
<accession>A0A174DCL4</accession>
<dbReference type="Pfam" id="PF19639">
    <property type="entry name" value="DUF6142"/>
    <property type="match status" value="1"/>
</dbReference>
<dbReference type="RefSeq" id="WP_008705486.1">
    <property type="nucleotide sequence ID" value="NZ_CYZA01000013.1"/>
</dbReference>
<organism evidence="3 5">
    <name type="scientific">Blautia obeum</name>
    <dbReference type="NCBI Taxonomy" id="40520"/>
    <lineage>
        <taxon>Bacteria</taxon>
        <taxon>Bacillati</taxon>
        <taxon>Bacillota</taxon>
        <taxon>Clostridia</taxon>
        <taxon>Lachnospirales</taxon>
        <taxon>Lachnospiraceae</taxon>
        <taxon>Blautia</taxon>
    </lineage>
</organism>
<keyword evidence="1" id="KW-1133">Transmembrane helix</keyword>
<name>A0A174DCL4_9FIRM</name>
<dbReference type="GeneID" id="75078084"/>
<evidence type="ECO:0000313" key="2">
    <source>
        <dbReference type="EMBL" id="CUN41091.1"/>
    </source>
</evidence>
<sequence>MAKRYRYAFAKKREAQQGKLSAVLAAVSLVLFVTAVLLAFFLQGQYGYIVGGISLCAMLLSVYGFAMGLKSFSEENRTHKAGMIGSIANGIIMIGWLGIFLMGISG</sequence>
<dbReference type="Proteomes" id="UP000095447">
    <property type="component" value="Unassembled WGS sequence"/>
</dbReference>
<dbReference type="EMBL" id="CYZA01000013">
    <property type="protein sequence ID" value="CUO23193.1"/>
    <property type="molecule type" value="Genomic_DNA"/>
</dbReference>
<feature type="transmembrane region" description="Helical" evidence="1">
    <location>
        <begin position="20"/>
        <end position="42"/>
    </location>
</feature>
<dbReference type="Proteomes" id="UP000095762">
    <property type="component" value="Unassembled WGS sequence"/>
</dbReference>
<reference evidence="5 6" key="1">
    <citation type="submission" date="2015-09" db="EMBL/GenBank/DDBJ databases">
        <authorList>
            <consortium name="Pathogen Informatics"/>
        </authorList>
    </citation>
    <scope>NUCLEOTIDE SEQUENCE [LARGE SCALE GENOMIC DNA]</scope>
    <source>
        <strain evidence="3 5">2789STDY5608838</strain>
        <strain evidence="2 6">2789STDY5834861</strain>
        <strain evidence="4 7">2789STDY5834957</strain>
    </source>
</reference>
<proteinExistence type="predicted"/>
<evidence type="ECO:0000313" key="6">
    <source>
        <dbReference type="Proteomes" id="UP000095645"/>
    </source>
</evidence>
<evidence type="ECO:0000256" key="1">
    <source>
        <dbReference type="SAM" id="Phobius"/>
    </source>
</evidence>
<protein>
    <submittedName>
        <fullName evidence="3">Uncharacterized protein</fullName>
    </submittedName>
</protein>
<dbReference type="AlphaFoldDB" id="A0A174DCL4"/>
<dbReference type="Proteomes" id="UP000095645">
    <property type="component" value="Unassembled WGS sequence"/>
</dbReference>
<feature type="transmembrane region" description="Helical" evidence="1">
    <location>
        <begin position="48"/>
        <end position="69"/>
    </location>
</feature>
<evidence type="ECO:0000313" key="4">
    <source>
        <dbReference type="EMBL" id="CUQ06771.1"/>
    </source>
</evidence>